<keyword evidence="4 5" id="KW-0472">Membrane</keyword>
<organism evidence="7 8">
    <name type="scientific">Dyadobacter jejuensis</name>
    <dbReference type="NCBI Taxonomy" id="1082580"/>
    <lineage>
        <taxon>Bacteria</taxon>
        <taxon>Pseudomonadati</taxon>
        <taxon>Bacteroidota</taxon>
        <taxon>Cytophagia</taxon>
        <taxon>Cytophagales</taxon>
        <taxon>Spirosomataceae</taxon>
        <taxon>Dyadobacter</taxon>
    </lineage>
</organism>
<evidence type="ECO:0000256" key="5">
    <source>
        <dbReference type="SAM" id="Phobius"/>
    </source>
</evidence>
<dbReference type="InterPro" id="IPR005828">
    <property type="entry name" value="MFS_sugar_transport-like"/>
</dbReference>
<feature type="transmembrane region" description="Helical" evidence="5">
    <location>
        <begin position="20"/>
        <end position="37"/>
    </location>
</feature>
<dbReference type="GO" id="GO:0016020">
    <property type="term" value="C:membrane"/>
    <property type="evidence" value="ECO:0007669"/>
    <property type="project" value="UniProtKB-SubCell"/>
</dbReference>
<comment type="subcellular location">
    <subcellularLocation>
        <location evidence="1">Membrane</location>
    </subcellularLocation>
</comment>
<dbReference type="AlphaFoldDB" id="A0A316AP74"/>
<dbReference type="Pfam" id="PF07690">
    <property type="entry name" value="MFS_1"/>
    <property type="match status" value="1"/>
</dbReference>
<gene>
    <name evidence="7" type="ORF">CLV98_102337</name>
</gene>
<name>A0A316AP74_9BACT</name>
<evidence type="ECO:0000256" key="4">
    <source>
        <dbReference type="ARBA" id="ARBA00023136"/>
    </source>
</evidence>
<sequence length="360" mass="38585">MLIPELPGYLTAMGGAEYKGFIIGLFTLTAGLSRPLSGRLTDKLGRVPVMVVGSLVCVVCGFLYPVFTTVIPFLLLRLAHGFSTGFKPTGTSAYVADIVPASRRGEAMGIHGICMGVGAAFGPAIGSLISNEFSLNILFYTSSLLAFLSIIILVNMKETLQQKEEISWNTFRLSRRDIFEPDVFKPALIILLVYFSFGAVLTVTPDFSDHLGLGNRGLYFMVFTLFSLLVRLVAGKTSDRKGREPVAIIGCLLLILAMCVTGFATSIHLFCAGAALFGMAMGVLSPVLSAWTIDLAGDQNRGRAIATMYIALEAGIGLGAVLSAEIFDNNINQLPAVFLAMGGIASLGLLYTVWIYHKKS</sequence>
<dbReference type="InterPro" id="IPR020846">
    <property type="entry name" value="MFS_dom"/>
</dbReference>
<feature type="transmembrane region" description="Helical" evidence="5">
    <location>
        <begin position="216"/>
        <end position="234"/>
    </location>
</feature>
<evidence type="ECO:0000259" key="6">
    <source>
        <dbReference type="PROSITE" id="PS50850"/>
    </source>
</evidence>
<feature type="transmembrane region" description="Helical" evidence="5">
    <location>
        <begin position="137"/>
        <end position="156"/>
    </location>
</feature>
<dbReference type="Gene3D" id="1.20.1250.20">
    <property type="entry name" value="MFS general substrate transporter like domains"/>
    <property type="match status" value="2"/>
</dbReference>
<feature type="transmembrane region" description="Helical" evidence="5">
    <location>
        <begin position="273"/>
        <end position="293"/>
    </location>
</feature>
<reference evidence="7 8" key="1">
    <citation type="submission" date="2018-03" db="EMBL/GenBank/DDBJ databases">
        <title>Genomic Encyclopedia of Archaeal and Bacterial Type Strains, Phase II (KMG-II): from individual species to whole genera.</title>
        <authorList>
            <person name="Goeker M."/>
        </authorList>
    </citation>
    <scope>NUCLEOTIDE SEQUENCE [LARGE SCALE GENOMIC DNA]</scope>
    <source>
        <strain evidence="7 8">DSM 100346</strain>
    </source>
</reference>
<dbReference type="CDD" id="cd17489">
    <property type="entry name" value="MFS_YfcJ_like"/>
    <property type="match status" value="1"/>
</dbReference>
<dbReference type="PANTHER" id="PTHR23531:SF1">
    <property type="entry name" value="QUINOLENE RESISTANCE PROTEIN NORA"/>
    <property type="match status" value="1"/>
</dbReference>
<feature type="transmembrane region" description="Helical" evidence="5">
    <location>
        <begin position="49"/>
        <end position="75"/>
    </location>
</feature>
<feature type="domain" description="Major facilitator superfamily (MFS) profile" evidence="6">
    <location>
        <begin position="1"/>
        <end position="360"/>
    </location>
</feature>
<comment type="caution">
    <text evidence="7">The sequence shown here is derived from an EMBL/GenBank/DDBJ whole genome shotgun (WGS) entry which is preliminary data.</text>
</comment>
<feature type="transmembrane region" description="Helical" evidence="5">
    <location>
        <begin position="183"/>
        <end position="204"/>
    </location>
</feature>
<evidence type="ECO:0000313" key="7">
    <source>
        <dbReference type="EMBL" id="PWJ59503.1"/>
    </source>
</evidence>
<evidence type="ECO:0000256" key="2">
    <source>
        <dbReference type="ARBA" id="ARBA00022692"/>
    </source>
</evidence>
<feature type="transmembrane region" description="Helical" evidence="5">
    <location>
        <begin position="305"/>
        <end position="324"/>
    </location>
</feature>
<dbReference type="InterPro" id="IPR036259">
    <property type="entry name" value="MFS_trans_sf"/>
</dbReference>
<proteinExistence type="predicted"/>
<feature type="transmembrane region" description="Helical" evidence="5">
    <location>
        <begin position="246"/>
        <end position="267"/>
    </location>
</feature>
<evidence type="ECO:0000313" key="8">
    <source>
        <dbReference type="Proteomes" id="UP000245880"/>
    </source>
</evidence>
<evidence type="ECO:0000256" key="1">
    <source>
        <dbReference type="ARBA" id="ARBA00004370"/>
    </source>
</evidence>
<dbReference type="PROSITE" id="PS50850">
    <property type="entry name" value="MFS"/>
    <property type="match status" value="1"/>
</dbReference>
<keyword evidence="2 5" id="KW-0812">Transmembrane</keyword>
<dbReference type="SUPFAM" id="SSF103473">
    <property type="entry name" value="MFS general substrate transporter"/>
    <property type="match status" value="1"/>
</dbReference>
<keyword evidence="8" id="KW-1185">Reference proteome</keyword>
<dbReference type="PANTHER" id="PTHR23531">
    <property type="entry name" value="QUINOLENE RESISTANCE PROTEIN NORA"/>
    <property type="match status" value="1"/>
</dbReference>
<dbReference type="Proteomes" id="UP000245880">
    <property type="component" value="Unassembled WGS sequence"/>
</dbReference>
<accession>A0A316AP74</accession>
<dbReference type="EMBL" id="QGDT01000002">
    <property type="protein sequence ID" value="PWJ59503.1"/>
    <property type="molecule type" value="Genomic_DNA"/>
</dbReference>
<dbReference type="InterPro" id="IPR052714">
    <property type="entry name" value="MFS_Exporter"/>
</dbReference>
<protein>
    <submittedName>
        <fullName evidence="7">Putative MFS family arabinose efflux permease</fullName>
    </submittedName>
</protein>
<dbReference type="Pfam" id="PF00083">
    <property type="entry name" value="Sugar_tr"/>
    <property type="match status" value="1"/>
</dbReference>
<dbReference type="InterPro" id="IPR011701">
    <property type="entry name" value="MFS"/>
</dbReference>
<keyword evidence="3 5" id="KW-1133">Transmembrane helix</keyword>
<feature type="transmembrane region" description="Helical" evidence="5">
    <location>
        <begin position="336"/>
        <end position="356"/>
    </location>
</feature>
<dbReference type="GO" id="GO:0022857">
    <property type="term" value="F:transmembrane transporter activity"/>
    <property type="evidence" value="ECO:0007669"/>
    <property type="project" value="InterPro"/>
</dbReference>
<evidence type="ECO:0000256" key="3">
    <source>
        <dbReference type="ARBA" id="ARBA00022989"/>
    </source>
</evidence>